<dbReference type="Proteomes" id="UP000481421">
    <property type="component" value="Unassembled WGS sequence"/>
</dbReference>
<evidence type="ECO:0000256" key="4">
    <source>
        <dbReference type="SAM" id="SignalP"/>
    </source>
</evidence>
<comment type="caution">
    <text evidence="5">The sequence shown here is derived from an EMBL/GenBank/DDBJ whole genome shotgun (WGS) entry which is preliminary data.</text>
</comment>
<dbReference type="GO" id="GO:0055052">
    <property type="term" value="C:ATP-binding cassette (ABC) transporter complex, substrate-binding subunit-containing"/>
    <property type="evidence" value="ECO:0007669"/>
    <property type="project" value="TreeGrafter"/>
</dbReference>
<organism evidence="5 6">
    <name type="scientific">Pseudotabrizicola algicola</name>
    <dbReference type="NCBI Taxonomy" id="2709381"/>
    <lineage>
        <taxon>Bacteria</taxon>
        <taxon>Pseudomonadati</taxon>
        <taxon>Pseudomonadota</taxon>
        <taxon>Alphaproteobacteria</taxon>
        <taxon>Rhodobacterales</taxon>
        <taxon>Paracoccaceae</taxon>
        <taxon>Pseudotabrizicola</taxon>
    </lineage>
</organism>
<evidence type="ECO:0000256" key="3">
    <source>
        <dbReference type="ARBA" id="ARBA00022729"/>
    </source>
</evidence>
<dbReference type="RefSeq" id="WP_164615756.1">
    <property type="nucleotide sequence ID" value="NZ_JAAIKE010000020.1"/>
</dbReference>
<dbReference type="PANTHER" id="PTHR30061:SF50">
    <property type="entry name" value="MALTOSE_MALTODEXTRIN-BINDING PERIPLASMIC PROTEIN"/>
    <property type="match status" value="1"/>
</dbReference>
<accession>A0A6B3RRN2</accession>
<evidence type="ECO:0000313" key="6">
    <source>
        <dbReference type="Proteomes" id="UP000481421"/>
    </source>
</evidence>
<sequence length="427" mass="46520">MRHLSPTRRTLMASALLAAFLLPGYAMAQDAVTLRFATTEDPTRMQPVIDAFMANNPGVTIIHESIPFDDFNNVLQARIGQGDSTPDVFTADMPAVSALVQRGFLADLTDKVGDISDMHLPASMEAVTVDGRIWALPVSTSSMLMYYNVDLLEAAGIALPGRTPADRLTWEQVVELGRQAQAAGATWGLLWDQVSRIYQQQTLVESLGGGNGVSPDDQLKLDITNDAWVRAFEFYADAFESGLSPRGVPGPGQTAELFASGEVAFFAGGPWWVTRLFAAREGLNFSFTPYPYFEGGDVVTPTGSWAWGVNPNTEHMDIALDFVRFASLTEEGALAAASLQPIPPANVQALQTYINQDLFQTENLKGVGDLIEYELGNTARIRARTVGWIQFEQIINRTIEDIRNGADVRSALNGAAAEIEAAWSRLR</sequence>
<evidence type="ECO:0000256" key="2">
    <source>
        <dbReference type="ARBA" id="ARBA00022448"/>
    </source>
</evidence>
<name>A0A6B3RRN2_9RHOB</name>
<keyword evidence="2" id="KW-0813">Transport</keyword>
<dbReference type="Pfam" id="PF13416">
    <property type="entry name" value="SBP_bac_8"/>
    <property type="match status" value="1"/>
</dbReference>
<dbReference type="Gene3D" id="3.40.190.10">
    <property type="entry name" value="Periplasmic binding protein-like II"/>
    <property type="match status" value="1"/>
</dbReference>
<reference evidence="5 6" key="1">
    <citation type="submission" date="2020-02" db="EMBL/GenBank/DDBJ databases">
        <title>Rhodobacter algicola sp. nov., isolated from microalga culture.</title>
        <authorList>
            <person name="Park C.-Y."/>
        </authorList>
    </citation>
    <scope>NUCLEOTIDE SEQUENCE [LARGE SCALE GENOMIC DNA]</scope>
    <source>
        <strain evidence="5 6">ETT8</strain>
    </source>
</reference>
<dbReference type="CDD" id="cd13585">
    <property type="entry name" value="PBP2_TMBP_like"/>
    <property type="match status" value="1"/>
</dbReference>
<proteinExistence type="inferred from homology"/>
<dbReference type="GO" id="GO:0042956">
    <property type="term" value="P:maltodextrin transmembrane transport"/>
    <property type="evidence" value="ECO:0007669"/>
    <property type="project" value="TreeGrafter"/>
</dbReference>
<comment type="similarity">
    <text evidence="1">Belongs to the bacterial solute-binding protein 1 family.</text>
</comment>
<gene>
    <name evidence="5" type="ORF">G3572_21615</name>
</gene>
<dbReference type="GO" id="GO:1901982">
    <property type="term" value="F:maltose binding"/>
    <property type="evidence" value="ECO:0007669"/>
    <property type="project" value="TreeGrafter"/>
</dbReference>
<dbReference type="SUPFAM" id="SSF53850">
    <property type="entry name" value="Periplasmic binding protein-like II"/>
    <property type="match status" value="1"/>
</dbReference>
<dbReference type="EMBL" id="JAAIKE010000020">
    <property type="protein sequence ID" value="NEX48794.1"/>
    <property type="molecule type" value="Genomic_DNA"/>
</dbReference>
<feature type="signal peptide" evidence="4">
    <location>
        <begin position="1"/>
        <end position="28"/>
    </location>
</feature>
<dbReference type="GO" id="GO:0015768">
    <property type="term" value="P:maltose transport"/>
    <property type="evidence" value="ECO:0007669"/>
    <property type="project" value="TreeGrafter"/>
</dbReference>
<feature type="chain" id="PRO_5025562451" evidence="4">
    <location>
        <begin position="29"/>
        <end position="427"/>
    </location>
</feature>
<dbReference type="InterPro" id="IPR006059">
    <property type="entry name" value="SBP"/>
</dbReference>
<protein>
    <submittedName>
        <fullName evidence="5">Sugar ABC transporter substrate-binding protein</fullName>
    </submittedName>
</protein>
<dbReference type="PANTHER" id="PTHR30061">
    <property type="entry name" value="MALTOSE-BINDING PERIPLASMIC PROTEIN"/>
    <property type="match status" value="1"/>
</dbReference>
<evidence type="ECO:0000256" key="1">
    <source>
        <dbReference type="ARBA" id="ARBA00008520"/>
    </source>
</evidence>
<keyword evidence="3 4" id="KW-0732">Signal</keyword>
<keyword evidence="6" id="KW-1185">Reference proteome</keyword>
<evidence type="ECO:0000313" key="5">
    <source>
        <dbReference type="EMBL" id="NEX48794.1"/>
    </source>
</evidence>
<dbReference type="AlphaFoldDB" id="A0A6B3RRN2"/>